<evidence type="ECO:0000256" key="5">
    <source>
        <dbReference type="ARBA" id="ARBA00022840"/>
    </source>
</evidence>
<evidence type="ECO:0000256" key="1">
    <source>
        <dbReference type="ARBA" id="ARBA00001946"/>
    </source>
</evidence>
<name>A0ABS5KE13_9BACT</name>
<dbReference type="Gene3D" id="3.40.50.880">
    <property type="match status" value="1"/>
</dbReference>
<evidence type="ECO:0000259" key="10">
    <source>
        <dbReference type="Pfam" id="PF07685"/>
    </source>
</evidence>
<keyword evidence="3 8" id="KW-0436">Ligase</keyword>
<dbReference type="Gene3D" id="3.40.50.300">
    <property type="entry name" value="P-loop containing nucleotide triphosphate hydrolases"/>
    <property type="match status" value="1"/>
</dbReference>
<evidence type="ECO:0000256" key="6">
    <source>
        <dbReference type="ARBA" id="ARBA00022842"/>
    </source>
</evidence>
<comment type="miscellaneous">
    <text evidence="8">The a and c carboxylates of cobyrinate are activated for nucleophilic attack via formation of a phosphorylated intermediate by ATP. CbiA catalyzes first the amidation of the c-carboxylate, and then that of the a-carboxylate.</text>
</comment>
<comment type="catalytic activity">
    <reaction evidence="8">
        <text>cob(II)yrinate + 2 L-glutamine + 2 ATP + 2 H2O = cob(II)yrinate a,c diamide + 2 L-glutamate + 2 ADP + 2 phosphate + 2 H(+)</text>
        <dbReference type="Rhea" id="RHEA:26289"/>
        <dbReference type="ChEBI" id="CHEBI:15377"/>
        <dbReference type="ChEBI" id="CHEBI:15378"/>
        <dbReference type="ChEBI" id="CHEBI:29985"/>
        <dbReference type="ChEBI" id="CHEBI:30616"/>
        <dbReference type="ChEBI" id="CHEBI:43474"/>
        <dbReference type="ChEBI" id="CHEBI:58359"/>
        <dbReference type="ChEBI" id="CHEBI:58537"/>
        <dbReference type="ChEBI" id="CHEBI:58894"/>
        <dbReference type="ChEBI" id="CHEBI:456216"/>
        <dbReference type="EC" id="6.3.5.11"/>
    </reaction>
</comment>
<dbReference type="Pfam" id="PF07685">
    <property type="entry name" value="GATase_3"/>
    <property type="match status" value="1"/>
</dbReference>
<dbReference type="InterPro" id="IPR002586">
    <property type="entry name" value="CobQ/CobB/MinD/ParA_Nub-bd_dom"/>
</dbReference>
<gene>
    <name evidence="8" type="primary">cbiA</name>
    <name evidence="11" type="ORF">KEM09_14215</name>
</gene>
<evidence type="ECO:0000313" key="11">
    <source>
        <dbReference type="EMBL" id="MBS2212568.1"/>
    </source>
</evidence>
<dbReference type="PROSITE" id="PS51274">
    <property type="entry name" value="GATASE_COBBQ"/>
    <property type="match status" value="1"/>
</dbReference>
<dbReference type="CDD" id="cd03130">
    <property type="entry name" value="GATase1_CobB"/>
    <property type="match status" value="1"/>
</dbReference>
<dbReference type="InterPro" id="IPR027417">
    <property type="entry name" value="P-loop_NTPase"/>
</dbReference>
<feature type="domain" description="CobQ/CobB/MinD/ParA nucleotide binding" evidence="9">
    <location>
        <begin position="6"/>
        <end position="187"/>
    </location>
</feature>
<keyword evidence="12" id="KW-1185">Reference proteome</keyword>
<comment type="domain">
    <text evidence="8">Comprises of two domains. The C-terminal domain contains the binding site for glutamine and catalyzes the hydrolysis of this substrate to glutamate and ammonia. The N-terminal domain is anticipated to bind ATP and cobyrinate and catalyzes the ultimate synthesis of the diamide product. The ammonia produced via the glutaminase domain is probably translocated to the adjacent domain via a molecular tunnel, where it reacts with an activated intermediate.</text>
</comment>
<organism evidence="11 12">
    <name type="scientific">Carboxylicivirga mesophila</name>
    <dbReference type="NCBI Taxonomy" id="1166478"/>
    <lineage>
        <taxon>Bacteria</taxon>
        <taxon>Pseudomonadati</taxon>
        <taxon>Bacteroidota</taxon>
        <taxon>Bacteroidia</taxon>
        <taxon>Marinilabiliales</taxon>
        <taxon>Marinilabiliaceae</taxon>
        <taxon>Carboxylicivirga</taxon>
    </lineage>
</organism>
<evidence type="ECO:0000256" key="3">
    <source>
        <dbReference type="ARBA" id="ARBA00022598"/>
    </source>
</evidence>
<comment type="caution">
    <text evidence="11">The sequence shown here is derived from an EMBL/GenBank/DDBJ whole genome shotgun (WGS) entry which is preliminary data.</text>
</comment>
<dbReference type="RefSeq" id="WP_212229297.1">
    <property type="nucleotide sequence ID" value="NZ_JAGUCN010000016.1"/>
</dbReference>
<feature type="domain" description="CobB/CobQ-like glutamine amidotransferase" evidence="10">
    <location>
        <begin position="242"/>
        <end position="424"/>
    </location>
</feature>
<dbReference type="SUPFAM" id="SSF52317">
    <property type="entry name" value="Class I glutamine amidotransferase-like"/>
    <property type="match status" value="1"/>
</dbReference>
<evidence type="ECO:0000259" key="9">
    <source>
        <dbReference type="Pfam" id="PF01656"/>
    </source>
</evidence>
<proteinExistence type="inferred from homology"/>
<keyword evidence="2 8" id="KW-0169">Cobalamin biosynthesis</keyword>
<comment type="similarity">
    <text evidence="8">Belongs to the CobB/CbiA family.</text>
</comment>
<dbReference type="PANTHER" id="PTHR43873">
    <property type="entry name" value="COBYRINATE A,C-DIAMIDE SYNTHASE"/>
    <property type="match status" value="1"/>
</dbReference>
<dbReference type="CDD" id="cd05388">
    <property type="entry name" value="CobB_N"/>
    <property type="match status" value="1"/>
</dbReference>
<accession>A0ABS5KE13</accession>
<keyword evidence="6 8" id="KW-0460">Magnesium</keyword>
<feature type="active site" description="Nucleophile" evidence="8">
    <location>
        <position position="323"/>
    </location>
</feature>
<dbReference type="NCBIfam" id="TIGR00379">
    <property type="entry name" value="cobB"/>
    <property type="match status" value="1"/>
</dbReference>
<feature type="site" description="Increases nucleophilicity of active site Cys" evidence="8">
    <location>
        <position position="418"/>
    </location>
</feature>
<dbReference type="InterPro" id="IPR011698">
    <property type="entry name" value="GATase_3"/>
</dbReference>
<reference evidence="11 12" key="1">
    <citation type="journal article" date="2014" name="Int. J. Syst. Evol. Microbiol.">
        <title>Carboxylicivirga gen. nov. in the family Marinilabiliaceae with two novel species, Carboxylicivirga mesophila sp. nov. and Carboxylicivirga taeanensis sp. nov., and reclassification of Cytophaga fermentans as Saccharicrinis fermentans gen. nov., comb. nov.</title>
        <authorList>
            <person name="Yang S.H."/>
            <person name="Seo H.S."/>
            <person name="Woo J.H."/>
            <person name="Oh H.M."/>
            <person name="Jang H."/>
            <person name="Lee J.H."/>
            <person name="Kim S.J."/>
            <person name="Kwon K.K."/>
        </authorList>
    </citation>
    <scope>NUCLEOTIDE SEQUENCE [LARGE SCALE GENOMIC DNA]</scope>
    <source>
        <strain evidence="11 12">JCM 18290</strain>
    </source>
</reference>
<evidence type="ECO:0000256" key="4">
    <source>
        <dbReference type="ARBA" id="ARBA00022741"/>
    </source>
</evidence>
<evidence type="ECO:0000256" key="7">
    <source>
        <dbReference type="ARBA" id="ARBA00022962"/>
    </source>
</evidence>
<dbReference type="EC" id="6.3.5.11" evidence="8"/>
<dbReference type="HAMAP" id="MF_00027">
    <property type="entry name" value="CobB_CbiA"/>
    <property type="match status" value="1"/>
</dbReference>
<comment type="pathway">
    <text evidence="8">Cofactor biosynthesis; adenosylcobalamin biosynthesis; cob(II)yrinate a,c-diamide from sirohydrochlorin (anaerobic route): step 10/10.</text>
</comment>
<sequence>MKHSFLIAAPSSNSGKTMVTLGLIKALRNLNFNIQPFKCGPDYIDPLHHSQVAGAQSYNLDVWMSDEAHINAVYGEQMQKSDIGIVEGVMGLFDGAKKDAGSSAEIARILDLPVVLVVNAAATAYSVAPLLYGFKNFNKNIRVEGVIFNKVSGDSHYQFLKEAADDAGVVALGYIPKNDKLTLESRHLGLSLTENDQLLLAVDEAAKLIEQHVSLERLLQITKKETVSVSNEERPVRKKRIRIAIARDEAFNFMYPANIDRLKEIGEVIYFSPLYDNNIPECELLWFPGGYPELYAPQLAANTDMLNAIRRFEKSGGRIVAECGGMMYLGKSVEVKDCSVYPMLGLIGYETSLRNMKLKLGYRSVEFDGQVFKGHEFHYSTVSNDCDDKADALVQTARGATADMAIYRTDNIWASYFHIYLGEKDKMDNFIQMILKGILPM</sequence>
<keyword evidence="4 8" id="KW-0547">Nucleotide-binding</keyword>
<dbReference type="Pfam" id="PF01656">
    <property type="entry name" value="CbiA"/>
    <property type="match status" value="1"/>
</dbReference>
<dbReference type="PANTHER" id="PTHR43873:SF1">
    <property type="entry name" value="COBYRINATE A,C-DIAMIDE SYNTHASE"/>
    <property type="match status" value="1"/>
</dbReference>
<dbReference type="NCBIfam" id="NF002204">
    <property type="entry name" value="PRK01077.1"/>
    <property type="match status" value="1"/>
</dbReference>
<evidence type="ECO:0000313" key="12">
    <source>
        <dbReference type="Proteomes" id="UP000721861"/>
    </source>
</evidence>
<keyword evidence="7 8" id="KW-0315">Glutamine amidotransferase</keyword>
<evidence type="ECO:0000256" key="2">
    <source>
        <dbReference type="ARBA" id="ARBA00022573"/>
    </source>
</evidence>
<dbReference type="InterPro" id="IPR029062">
    <property type="entry name" value="Class_I_gatase-like"/>
</dbReference>
<dbReference type="InterPro" id="IPR004484">
    <property type="entry name" value="CbiA/CobB_synth"/>
</dbReference>
<dbReference type="Proteomes" id="UP000721861">
    <property type="component" value="Unassembled WGS sequence"/>
</dbReference>
<comment type="function">
    <text evidence="8">Catalyzes the ATP-dependent amidation of the two carboxylate groups at positions a and c of cobyrinate, using either L-glutamine or ammonia as the nitrogen source.</text>
</comment>
<evidence type="ECO:0000256" key="8">
    <source>
        <dbReference type="HAMAP-Rule" id="MF_00027"/>
    </source>
</evidence>
<comment type="cofactor">
    <cofactor evidence="1 8">
        <name>Mg(2+)</name>
        <dbReference type="ChEBI" id="CHEBI:18420"/>
    </cofactor>
</comment>
<dbReference type="EMBL" id="JAGUCN010000016">
    <property type="protein sequence ID" value="MBS2212568.1"/>
    <property type="molecule type" value="Genomic_DNA"/>
</dbReference>
<keyword evidence="5 8" id="KW-0067">ATP-binding</keyword>
<protein>
    <recommendedName>
        <fullName evidence="8">Cobyrinate a,c-diamide synthase</fullName>
        <ecNumber evidence="8">6.3.5.11</ecNumber>
    </recommendedName>
    <alternativeName>
        <fullName evidence="8">Cobyrinic acid a,c-diamide synthetase</fullName>
    </alternativeName>
</protein>
<dbReference type="SUPFAM" id="SSF52540">
    <property type="entry name" value="P-loop containing nucleoside triphosphate hydrolases"/>
    <property type="match status" value="1"/>
</dbReference>